<evidence type="ECO:0000313" key="2">
    <source>
        <dbReference type="EMBL" id="UVI37535.1"/>
    </source>
</evidence>
<sequence length="106" mass="11451">MTHAVIGRWTAENNDRAFLEFHEDGTLRGSDGANGLATSWSDESAGVTVKPSMTTLKAAPGMITWVTKARRVEADGDRLALFDAAENHLGDLHRQPPGTTYKLGGR</sequence>
<dbReference type="InterPro" id="IPR005184">
    <property type="entry name" value="DUF306_Meta_HslJ"/>
</dbReference>
<name>A0ABY5STS0_9MICO</name>
<dbReference type="Proteomes" id="UP001064879">
    <property type="component" value="Chromosome"/>
</dbReference>
<evidence type="ECO:0000313" key="3">
    <source>
        <dbReference type="Proteomes" id="UP001064879"/>
    </source>
</evidence>
<dbReference type="RefSeq" id="WP_265420073.1">
    <property type="nucleotide sequence ID" value="NZ_CP093443.1"/>
</dbReference>
<organism evidence="2 3">
    <name type="scientific">Brevibacterium spongiae</name>
    <dbReference type="NCBI Taxonomy" id="2909672"/>
    <lineage>
        <taxon>Bacteria</taxon>
        <taxon>Bacillati</taxon>
        <taxon>Actinomycetota</taxon>
        <taxon>Actinomycetes</taxon>
        <taxon>Micrococcales</taxon>
        <taxon>Brevibacteriaceae</taxon>
        <taxon>Brevibacterium</taxon>
    </lineage>
</organism>
<dbReference type="InterPro" id="IPR038670">
    <property type="entry name" value="HslJ-like_sf"/>
</dbReference>
<keyword evidence="3" id="KW-1185">Reference proteome</keyword>
<reference evidence="2" key="1">
    <citation type="submission" date="2022-03" db="EMBL/GenBank/DDBJ databases">
        <title>Brevibacterium spongiae sp. nov., isolated from marine sponge.</title>
        <authorList>
            <person name="Li Z."/>
            <person name="Zhang M."/>
        </authorList>
    </citation>
    <scope>NUCLEOTIDE SEQUENCE</scope>
    <source>
        <strain evidence="2">WHS-Z9</strain>
    </source>
</reference>
<feature type="domain" description="DUF306" evidence="1">
    <location>
        <begin position="11"/>
        <end position="87"/>
    </location>
</feature>
<dbReference type="EMBL" id="CP093443">
    <property type="protein sequence ID" value="UVI37535.1"/>
    <property type="molecule type" value="Genomic_DNA"/>
</dbReference>
<evidence type="ECO:0000259" key="1">
    <source>
        <dbReference type="Pfam" id="PF03724"/>
    </source>
</evidence>
<dbReference type="Pfam" id="PF03724">
    <property type="entry name" value="META"/>
    <property type="match status" value="1"/>
</dbReference>
<dbReference type="Gene3D" id="2.40.128.270">
    <property type="match status" value="1"/>
</dbReference>
<accession>A0ABY5STS0</accession>
<gene>
    <name evidence="2" type="ORF">L1F31_07770</name>
</gene>
<proteinExistence type="predicted"/>
<protein>
    <submittedName>
        <fullName evidence="2">META domain-containing protein</fullName>
    </submittedName>
</protein>